<protein>
    <recommendedName>
        <fullName evidence="6">RRM domain-containing protein</fullName>
    </recommendedName>
</protein>
<evidence type="ECO:0000256" key="1">
    <source>
        <dbReference type="ARBA" id="ARBA00022553"/>
    </source>
</evidence>
<dbReference type="PROSITE" id="PS50102">
    <property type="entry name" value="RRM"/>
    <property type="match status" value="3"/>
</dbReference>
<feature type="compositionally biased region" description="Basic and acidic residues" evidence="5">
    <location>
        <begin position="101"/>
        <end position="115"/>
    </location>
</feature>
<dbReference type="InterPro" id="IPR029123">
    <property type="entry name" value="RBM39_linker"/>
</dbReference>
<dbReference type="GO" id="GO:0005634">
    <property type="term" value="C:nucleus"/>
    <property type="evidence" value="ECO:0007669"/>
    <property type="project" value="InterPro"/>
</dbReference>
<dbReference type="GO" id="GO:0003723">
    <property type="term" value="F:RNA binding"/>
    <property type="evidence" value="ECO:0007669"/>
    <property type="project" value="UniProtKB-UniRule"/>
</dbReference>
<sequence length="766" mass="88452">MAISPNEERSVSPEPKPERTQNEQQERPASVQEEHQNGSHRDLDPDDRQPSPHSREGEGEPIDNKNGLKEQEEGDHQSTTNEDHKSRSRREKDGRVHHHHRSDDRSRDREKDHSSRSGNGRRHRSVRSDRERDLEKSERTGRPEKPVDRSPGKDSDIRSHSSRPSHHRRHRSRSHEHETTERTHNNADHRNRQARDSRDRRDNRDRERERERPRERGERTREPERERTREPERERTREPEREREKDRSGRDRERERERERERDPKRSSQPRSRDPEGDRDDERHRKRHRSRSRERSKDLSRPPARDLDRRENERQRRFDQAEGDDRRRRPDRRSPRYRPYEPTGSPPRRSSSPHLTEEEHEMRSVFVSQLSARVGDRELFQFFEQQAGKVRDARLITDRISRRSKGVGYVEFRELDSVQKALSLTGTKLLGLPVMVQYTEAEKNRQAMANTQPNVPPGFVPTNLNSTNPTANATNSTMVATPLVPRTYVTPKARGPGPNDPNSYARLYVGSLNFNLTDDDIRQVFQPFGDIEYVDLHRDQITGKSKGYAFVQFKNMHDAKNAMEKMNGFQLAGRALRVEIKAQPPAALLNATAPGVANPVMVTPTGGNFAVNVATVVTPSNNFEERLEEPMGGNLNQISRVELMHKLARTEQPTNIPVTDMFRPNIPTATSRSVLLKNMFNPEEETEQGWDVELRDDVKGECEEKYGPVLAIAIEKESSAGDIYITFDSVPSAQKAITGLNNRWFGGRQITAAFISDALVAAHGGK</sequence>
<dbReference type="CDD" id="cd12285">
    <property type="entry name" value="RRM3_RBM39_like"/>
    <property type="match status" value="1"/>
</dbReference>
<dbReference type="AlphaFoldDB" id="A0A0L0V3S6"/>
<comment type="caution">
    <text evidence="7">The sequence shown here is derived from an EMBL/GenBank/DDBJ whole genome shotgun (WGS) entry which is preliminary data.</text>
</comment>
<feature type="domain" description="RRM" evidence="6">
    <location>
        <begin position="659"/>
        <end position="757"/>
    </location>
</feature>
<reference evidence="8" key="1">
    <citation type="submission" date="2014-03" db="EMBL/GenBank/DDBJ databases">
        <title>The Genome Sequence of Puccinia striiformis f. sp. tritici PST-78.</title>
        <authorList>
            <consortium name="The Broad Institute Genome Sequencing Platform"/>
            <person name="Cuomo C."/>
            <person name="Hulbert S."/>
            <person name="Chen X."/>
            <person name="Walker B."/>
            <person name="Young S.K."/>
            <person name="Zeng Q."/>
            <person name="Gargeya S."/>
            <person name="Fitzgerald M."/>
            <person name="Haas B."/>
            <person name="Abouelleil A."/>
            <person name="Alvarado L."/>
            <person name="Arachchi H.M."/>
            <person name="Berlin A.M."/>
            <person name="Chapman S.B."/>
            <person name="Goldberg J."/>
            <person name="Griggs A."/>
            <person name="Gujja S."/>
            <person name="Hansen M."/>
            <person name="Howarth C."/>
            <person name="Imamovic A."/>
            <person name="Larimer J."/>
            <person name="McCowan C."/>
            <person name="Montmayeur A."/>
            <person name="Murphy C."/>
            <person name="Neiman D."/>
            <person name="Pearson M."/>
            <person name="Priest M."/>
            <person name="Roberts A."/>
            <person name="Saif S."/>
            <person name="Shea T."/>
            <person name="Sisk P."/>
            <person name="Sykes S."/>
            <person name="Wortman J."/>
            <person name="Nusbaum C."/>
            <person name="Birren B."/>
        </authorList>
    </citation>
    <scope>NUCLEOTIDE SEQUENCE [LARGE SCALE GENOMIC DNA]</scope>
    <source>
        <strain evidence="8">race PST-78</strain>
    </source>
</reference>
<keyword evidence="8" id="KW-1185">Reference proteome</keyword>
<dbReference type="OrthoDB" id="5411533at2759"/>
<dbReference type="Gene3D" id="3.30.70.330">
    <property type="match status" value="3"/>
</dbReference>
<feature type="compositionally biased region" description="Basic and acidic residues" evidence="5">
    <location>
        <begin position="126"/>
        <end position="159"/>
    </location>
</feature>
<proteinExistence type="predicted"/>
<dbReference type="InterPro" id="IPR000504">
    <property type="entry name" value="RRM_dom"/>
</dbReference>
<dbReference type="Proteomes" id="UP000054564">
    <property type="component" value="Unassembled WGS sequence"/>
</dbReference>
<feature type="domain" description="RRM" evidence="6">
    <location>
        <begin position="363"/>
        <end position="441"/>
    </location>
</feature>
<keyword evidence="3 4" id="KW-0694">RNA-binding</keyword>
<dbReference type="FunFam" id="3.30.70.330:FF:000888">
    <property type="entry name" value="Related to splicing factor HCC1"/>
    <property type="match status" value="1"/>
</dbReference>
<accession>A0A0L0V3S6</accession>
<gene>
    <name evidence="7" type="ORF">PSTG_12755</name>
</gene>
<dbReference type="SMART" id="SM00361">
    <property type="entry name" value="RRM_1"/>
    <property type="match status" value="2"/>
</dbReference>
<dbReference type="CDD" id="cd12283">
    <property type="entry name" value="RRM1_RBM39_like"/>
    <property type="match status" value="1"/>
</dbReference>
<feature type="compositionally biased region" description="Basic and acidic residues" evidence="5">
    <location>
        <begin position="175"/>
        <end position="283"/>
    </location>
</feature>
<evidence type="ECO:0000313" key="7">
    <source>
        <dbReference type="EMBL" id="KNE93841.1"/>
    </source>
</evidence>
<dbReference type="EMBL" id="AJIL01000128">
    <property type="protein sequence ID" value="KNE93841.1"/>
    <property type="molecule type" value="Genomic_DNA"/>
</dbReference>
<dbReference type="InterPro" id="IPR006509">
    <property type="entry name" value="RBM39_SF"/>
</dbReference>
<evidence type="ECO:0000256" key="3">
    <source>
        <dbReference type="ARBA" id="ARBA00022884"/>
    </source>
</evidence>
<feature type="compositionally biased region" description="Basic and acidic residues" evidence="5">
    <location>
        <begin position="1"/>
        <end position="94"/>
    </location>
</feature>
<dbReference type="SUPFAM" id="SSF54928">
    <property type="entry name" value="RNA-binding domain, RBD"/>
    <property type="match status" value="2"/>
</dbReference>
<dbReference type="InterPro" id="IPR003954">
    <property type="entry name" value="RRM_euk-type"/>
</dbReference>
<dbReference type="CDD" id="cd12284">
    <property type="entry name" value="RRM2_RBM23_RBM39"/>
    <property type="match status" value="1"/>
</dbReference>
<dbReference type="STRING" id="1165861.A0A0L0V3S6"/>
<name>A0A0L0V3S6_9BASI</name>
<dbReference type="SMART" id="SM00360">
    <property type="entry name" value="RRM"/>
    <property type="match status" value="3"/>
</dbReference>
<evidence type="ECO:0000313" key="8">
    <source>
        <dbReference type="Proteomes" id="UP000054564"/>
    </source>
</evidence>
<dbReference type="InterPro" id="IPR035979">
    <property type="entry name" value="RBD_domain_sf"/>
</dbReference>
<organism evidence="7 8">
    <name type="scientific">Puccinia striiformis f. sp. tritici PST-78</name>
    <dbReference type="NCBI Taxonomy" id="1165861"/>
    <lineage>
        <taxon>Eukaryota</taxon>
        <taxon>Fungi</taxon>
        <taxon>Dikarya</taxon>
        <taxon>Basidiomycota</taxon>
        <taxon>Pucciniomycotina</taxon>
        <taxon>Pucciniomycetes</taxon>
        <taxon>Pucciniales</taxon>
        <taxon>Pucciniaceae</taxon>
        <taxon>Puccinia</taxon>
    </lineage>
</organism>
<dbReference type="Pfam" id="PF15519">
    <property type="entry name" value="RBM39linker"/>
    <property type="match status" value="1"/>
</dbReference>
<keyword evidence="2" id="KW-0677">Repeat</keyword>
<keyword evidence="1" id="KW-0597">Phosphoprotein</keyword>
<dbReference type="GO" id="GO:0006397">
    <property type="term" value="P:mRNA processing"/>
    <property type="evidence" value="ECO:0007669"/>
    <property type="project" value="InterPro"/>
</dbReference>
<feature type="domain" description="RRM" evidence="6">
    <location>
        <begin position="505"/>
        <end position="583"/>
    </location>
</feature>
<feature type="compositionally biased region" description="Basic and acidic residues" evidence="5">
    <location>
        <begin position="293"/>
        <end position="334"/>
    </location>
</feature>
<evidence type="ECO:0000256" key="4">
    <source>
        <dbReference type="PROSITE-ProRule" id="PRU00176"/>
    </source>
</evidence>
<dbReference type="InterPro" id="IPR012677">
    <property type="entry name" value="Nucleotide-bd_a/b_plait_sf"/>
</dbReference>
<dbReference type="Pfam" id="PF00076">
    <property type="entry name" value="RRM_1"/>
    <property type="match status" value="3"/>
</dbReference>
<feature type="compositionally biased region" description="Basic residues" evidence="5">
    <location>
        <begin position="160"/>
        <end position="174"/>
    </location>
</feature>
<evidence type="ECO:0000256" key="5">
    <source>
        <dbReference type="SAM" id="MobiDB-lite"/>
    </source>
</evidence>
<feature type="region of interest" description="Disordered" evidence="5">
    <location>
        <begin position="1"/>
        <end position="362"/>
    </location>
</feature>
<evidence type="ECO:0000256" key="2">
    <source>
        <dbReference type="ARBA" id="ARBA00022737"/>
    </source>
</evidence>
<evidence type="ECO:0000259" key="6">
    <source>
        <dbReference type="PROSITE" id="PS50102"/>
    </source>
</evidence>
<dbReference type="PANTHER" id="PTHR48036">
    <property type="entry name" value="SPLICING FACTOR (PAD-1), PUTATIVE (AFU_ORTHOLOGUE AFUA_1G15810)-RELATED"/>
    <property type="match status" value="1"/>
</dbReference>